<dbReference type="GO" id="GO:0005634">
    <property type="term" value="C:nucleus"/>
    <property type="evidence" value="ECO:0007669"/>
    <property type="project" value="TreeGrafter"/>
</dbReference>
<dbReference type="Proteomes" id="UP000078397">
    <property type="component" value="Unassembled WGS sequence"/>
</dbReference>
<protein>
    <submittedName>
        <fullName evidence="1">Uncharacterized protein</fullName>
    </submittedName>
</protein>
<evidence type="ECO:0000313" key="1">
    <source>
        <dbReference type="EMBL" id="OAQ61556.1"/>
    </source>
</evidence>
<sequence>MDTPAVPAPRDSREQAILARLSVIRDQLLLLKQDRTTYIRSQDVIPLYDQTIEQVKELNDIRAETSNHEENRLDKVLESCFQLLSLFYLTIGRNNEAPGAYSLTSTIKRLLDHLTEAALYSAKDLESIRSTLEETAFAISQAQKTEESQAKHSPYLLTLLSKRVVLCQSMLGNLRKRLEGIGGPLLATHEKLISILRQISLANTKSKFSTSEVQKLRNQLLDVGNKRKDGKFVAEDGTIPPGEAEISELYERCVKWSDLVLERKGNVHEQWRPTYDILVGIRNDLEKLSLTQAWSLRETDLYDFQRQLDKIDESRQNGNFYDDKGRPADLWTQRTMLYLIRRSYAYIYSFMLASEPVSEALLPIYNQLQTLKRCLVEVKKNGGVTSVRELYPYSMKLNSLDNMRVEGKFVVNGDIPEGQGSVSELLAECFDLNYELRVAAEEGTNGDEE</sequence>
<reference evidence="1 2" key="1">
    <citation type="journal article" date="2016" name="PLoS Pathog.">
        <title>Biosynthesis of antibiotic leucinostatins in bio-control fungus Purpureocillium lilacinum and their inhibition on phytophthora revealed by genome mining.</title>
        <authorList>
            <person name="Wang G."/>
            <person name="Liu Z."/>
            <person name="Lin R."/>
            <person name="Li E."/>
            <person name="Mao Z."/>
            <person name="Ling J."/>
            <person name="Yang Y."/>
            <person name="Yin W.B."/>
            <person name="Xie B."/>
        </authorList>
    </citation>
    <scope>NUCLEOTIDE SEQUENCE [LARGE SCALE GENOMIC DNA]</scope>
    <source>
        <strain evidence="1">170</strain>
    </source>
</reference>
<name>A0A179F803_METCM</name>
<dbReference type="KEGG" id="pchm:VFPPC_14593"/>
<keyword evidence="2" id="KW-1185">Reference proteome</keyword>
<dbReference type="RefSeq" id="XP_018139260.1">
    <property type="nucleotide sequence ID" value="XM_018292361.1"/>
</dbReference>
<dbReference type="AlphaFoldDB" id="A0A179F803"/>
<dbReference type="PANTHER" id="PTHR28086:SF1">
    <property type="entry name" value="CU(2+) SUPPRESSING AND BLEOMYCIN SENSITIVE PROTEIN 1"/>
    <property type="match status" value="1"/>
</dbReference>
<dbReference type="STRING" id="1380566.A0A179F803"/>
<dbReference type="GeneID" id="28856355"/>
<gene>
    <name evidence="1" type="ORF">VFPPC_14593</name>
</gene>
<dbReference type="EMBL" id="LSBJ02000007">
    <property type="protein sequence ID" value="OAQ61556.1"/>
    <property type="molecule type" value="Genomic_DNA"/>
</dbReference>
<evidence type="ECO:0000313" key="2">
    <source>
        <dbReference type="Proteomes" id="UP000078397"/>
    </source>
</evidence>
<comment type="caution">
    <text evidence="1">The sequence shown here is derived from an EMBL/GenBank/DDBJ whole genome shotgun (WGS) entry which is preliminary data.</text>
</comment>
<dbReference type="PANTHER" id="PTHR28086">
    <property type="entry name" value="UPF0662 PROTEIN YPL260W"/>
    <property type="match status" value="1"/>
</dbReference>
<dbReference type="InterPro" id="IPR018810">
    <property type="entry name" value="UPF0662"/>
</dbReference>
<proteinExistence type="predicted"/>
<organism evidence="1 2">
    <name type="scientific">Pochonia chlamydosporia 170</name>
    <dbReference type="NCBI Taxonomy" id="1380566"/>
    <lineage>
        <taxon>Eukaryota</taxon>
        <taxon>Fungi</taxon>
        <taxon>Dikarya</taxon>
        <taxon>Ascomycota</taxon>
        <taxon>Pezizomycotina</taxon>
        <taxon>Sordariomycetes</taxon>
        <taxon>Hypocreomycetidae</taxon>
        <taxon>Hypocreales</taxon>
        <taxon>Clavicipitaceae</taxon>
        <taxon>Pochonia</taxon>
    </lineage>
</organism>
<accession>A0A179F803</accession>
<dbReference type="OrthoDB" id="2011986at2759"/>
<dbReference type="Pfam" id="PF10303">
    <property type="entry name" value="DUF2408"/>
    <property type="match status" value="2"/>
</dbReference>
<dbReference type="GO" id="GO:0005737">
    <property type="term" value="C:cytoplasm"/>
    <property type="evidence" value="ECO:0007669"/>
    <property type="project" value="TreeGrafter"/>
</dbReference>